<dbReference type="Proteomes" id="UP000299102">
    <property type="component" value="Unassembled WGS sequence"/>
</dbReference>
<organism evidence="2 3">
    <name type="scientific">Eumeta variegata</name>
    <name type="common">Bagworm moth</name>
    <name type="synonym">Eumeta japonica</name>
    <dbReference type="NCBI Taxonomy" id="151549"/>
    <lineage>
        <taxon>Eukaryota</taxon>
        <taxon>Metazoa</taxon>
        <taxon>Ecdysozoa</taxon>
        <taxon>Arthropoda</taxon>
        <taxon>Hexapoda</taxon>
        <taxon>Insecta</taxon>
        <taxon>Pterygota</taxon>
        <taxon>Neoptera</taxon>
        <taxon>Endopterygota</taxon>
        <taxon>Lepidoptera</taxon>
        <taxon>Glossata</taxon>
        <taxon>Ditrysia</taxon>
        <taxon>Tineoidea</taxon>
        <taxon>Psychidae</taxon>
        <taxon>Oiketicinae</taxon>
        <taxon>Eumeta</taxon>
    </lineage>
</organism>
<comment type="caution">
    <text evidence="2">The sequence shown here is derived from an EMBL/GenBank/DDBJ whole genome shotgun (WGS) entry which is preliminary data.</text>
</comment>
<evidence type="ECO:0000313" key="3">
    <source>
        <dbReference type="Proteomes" id="UP000299102"/>
    </source>
</evidence>
<protein>
    <recommendedName>
        <fullName evidence="4">Secreted protein</fullName>
    </recommendedName>
</protein>
<dbReference type="AlphaFoldDB" id="A0A4C1SAZ4"/>
<proteinExistence type="predicted"/>
<evidence type="ECO:0008006" key="4">
    <source>
        <dbReference type="Google" id="ProtNLM"/>
    </source>
</evidence>
<dbReference type="EMBL" id="BGZK01000002">
    <property type="protein sequence ID" value="GBO99233.1"/>
    <property type="molecule type" value="Genomic_DNA"/>
</dbReference>
<sequence>MARCLCACLSACVRACELDVGVSERSRALLMCLFARVCFFRRVLEDVWMMRANRKNLLTFIKRSLFPSVLSDGVPSCAALAESKVRSTRTELKGFGASAAWRRDALSRAAMSLRVRGWRAFVCS</sequence>
<accession>A0A4C1SAZ4</accession>
<evidence type="ECO:0000313" key="2">
    <source>
        <dbReference type="EMBL" id="GBO99233.1"/>
    </source>
</evidence>
<gene>
    <name evidence="2" type="ORF">EVAR_515_1</name>
</gene>
<feature type="signal peptide" evidence="1">
    <location>
        <begin position="1"/>
        <end position="15"/>
    </location>
</feature>
<keyword evidence="3" id="KW-1185">Reference proteome</keyword>
<name>A0A4C1SAZ4_EUMVA</name>
<feature type="chain" id="PRO_5020023751" description="Secreted protein" evidence="1">
    <location>
        <begin position="16"/>
        <end position="124"/>
    </location>
</feature>
<keyword evidence="1" id="KW-0732">Signal</keyword>
<evidence type="ECO:0000256" key="1">
    <source>
        <dbReference type="SAM" id="SignalP"/>
    </source>
</evidence>
<reference evidence="2 3" key="1">
    <citation type="journal article" date="2019" name="Commun. Biol.">
        <title>The bagworm genome reveals a unique fibroin gene that provides high tensile strength.</title>
        <authorList>
            <person name="Kono N."/>
            <person name="Nakamura H."/>
            <person name="Ohtoshi R."/>
            <person name="Tomita M."/>
            <person name="Numata K."/>
            <person name="Arakawa K."/>
        </authorList>
    </citation>
    <scope>NUCLEOTIDE SEQUENCE [LARGE SCALE GENOMIC DNA]</scope>
</reference>